<evidence type="ECO:0000313" key="3">
    <source>
        <dbReference type="Proteomes" id="UP000829196"/>
    </source>
</evidence>
<evidence type="ECO:0000313" key="2">
    <source>
        <dbReference type="EMBL" id="KAI0496208.1"/>
    </source>
</evidence>
<dbReference type="InterPro" id="IPR040256">
    <property type="entry name" value="At4g02000-like"/>
</dbReference>
<sequence>MTSLAHHPTKNFTAHFTKSKFNAGALEWSLSLVGYSIGRRPFYEALLSVIKKTWTLKGELSLLTLDDGFFLLKFSAPEDYKMAWTGGPWFFFGKSFILQKWTPDFIPSMKSSLPFHSGSRLKTSLFLVRPRRGSLK</sequence>
<dbReference type="Pfam" id="PF14111">
    <property type="entry name" value="DUF4283"/>
    <property type="match status" value="1"/>
</dbReference>
<name>A0A8T3AJD5_DENNO</name>
<reference evidence="2" key="1">
    <citation type="journal article" date="2022" name="Front. Genet.">
        <title>Chromosome-Scale Assembly of the Dendrobium nobile Genome Provides Insights Into the Molecular Mechanism of the Biosynthesis of the Medicinal Active Ingredient of Dendrobium.</title>
        <authorList>
            <person name="Xu Q."/>
            <person name="Niu S.-C."/>
            <person name="Li K.-L."/>
            <person name="Zheng P.-J."/>
            <person name="Zhang X.-J."/>
            <person name="Jia Y."/>
            <person name="Liu Y."/>
            <person name="Niu Y.-X."/>
            <person name="Yu L.-H."/>
            <person name="Chen D.-F."/>
            <person name="Zhang G.-Q."/>
        </authorList>
    </citation>
    <scope>NUCLEOTIDE SEQUENCE</scope>
    <source>
        <tissue evidence="2">Leaf</tissue>
    </source>
</reference>
<keyword evidence="3" id="KW-1185">Reference proteome</keyword>
<proteinExistence type="predicted"/>
<dbReference type="InterPro" id="IPR025558">
    <property type="entry name" value="DUF4283"/>
</dbReference>
<comment type="caution">
    <text evidence="2">The sequence shown here is derived from an EMBL/GenBank/DDBJ whole genome shotgun (WGS) entry which is preliminary data.</text>
</comment>
<organism evidence="2 3">
    <name type="scientific">Dendrobium nobile</name>
    <name type="common">Orchid</name>
    <dbReference type="NCBI Taxonomy" id="94219"/>
    <lineage>
        <taxon>Eukaryota</taxon>
        <taxon>Viridiplantae</taxon>
        <taxon>Streptophyta</taxon>
        <taxon>Embryophyta</taxon>
        <taxon>Tracheophyta</taxon>
        <taxon>Spermatophyta</taxon>
        <taxon>Magnoliopsida</taxon>
        <taxon>Liliopsida</taxon>
        <taxon>Asparagales</taxon>
        <taxon>Orchidaceae</taxon>
        <taxon>Epidendroideae</taxon>
        <taxon>Malaxideae</taxon>
        <taxon>Dendrobiinae</taxon>
        <taxon>Dendrobium</taxon>
    </lineage>
</organism>
<dbReference type="EMBL" id="JAGYWB010000016">
    <property type="protein sequence ID" value="KAI0496208.1"/>
    <property type="molecule type" value="Genomic_DNA"/>
</dbReference>
<protein>
    <recommendedName>
        <fullName evidence="1">DUF4283 domain-containing protein</fullName>
    </recommendedName>
</protein>
<dbReference type="PANTHER" id="PTHR31286:SF180">
    <property type="entry name" value="OS10G0362600 PROTEIN"/>
    <property type="match status" value="1"/>
</dbReference>
<evidence type="ECO:0000259" key="1">
    <source>
        <dbReference type="Pfam" id="PF14111"/>
    </source>
</evidence>
<dbReference type="Proteomes" id="UP000829196">
    <property type="component" value="Unassembled WGS sequence"/>
</dbReference>
<dbReference type="PANTHER" id="PTHR31286">
    <property type="entry name" value="GLYCINE-RICH CELL WALL STRUCTURAL PROTEIN 1.8-LIKE"/>
    <property type="match status" value="1"/>
</dbReference>
<feature type="domain" description="DUF4283" evidence="1">
    <location>
        <begin position="26"/>
        <end position="107"/>
    </location>
</feature>
<dbReference type="AlphaFoldDB" id="A0A8T3AJD5"/>
<dbReference type="OrthoDB" id="1164717at2759"/>
<gene>
    <name evidence="2" type="ORF">KFK09_022517</name>
</gene>
<accession>A0A8T3AJD5</accession>